<reference evidence="2" key="1">
    <citation type="submission" date="2016-10" db="EMBL/GenBank/DDBJ databases">
        <authorList>
            <person name="Varghese N."/>
            <person name="Submissions S."/>
        </authorList>
    </citation>
    <scope>NUCLEOTIDE SEQUENCE [LARGE SCALE GENOMIC DNA]</scope>
    <source>
        <strain evidence="2">DSM 17298</strain>
    </source>
</reference>
<dbReference type="AlphaFoldDB" id="A0A1H5Y6I1"/>
<organism evidence="1 2">
    <name type="scientific">Algoriphagus boritolerans DSM 17298 = JCM 18970</name>
    <dbReference type="NCBI Taxonomy" id="1120964"/>
    <lineage>
        <taxon>Bacteria</taxon>
        <taxon>Pseudomonadati</taxon>
        <taxon>Bacteroidota</taxon>
        <taxon>Cytophagia</taxon>
        <taxon>Cytophagales</taxon>
        <taxon>Cyclobacteriaceae</taxon>
        <taxon>Algoriphagus</taxon>
    </lineage>
</organism>
<evidence type="ECO:0000313" key="2">
    <source>
        <dbReference type="Proteomes" id="UP000236736"/>
    </source>
</evidence>
<gene>
    <name evidence="1" type="ORF">SAMN03080598_02822</name>
</gene>
<dbReference type="PROSITE" id="PS51257">
    <property type="entry name" value="PROKAR_LIPOPROTEIN"/>
    <property type="match status" value="1"/>
</dbReference>
<protein>
    <recommendedName>
        <fullName evidence="3">CHRD domain-containing protein</fullName>
    </recommendedName>
</protein>
<evidence type="ECO:0000313" key="1">
    <source>
        <dbReference type="EMBL" id="SEG19126.1"/>
    </source>
</evidence>
<dbReference type="OrthoDB" id="1451403at2"/>
<dbReference type="Proteomes" id="UP000236736">
    <property type="component" value="Unassembled WGS sequence"/>
</dbReference>
<dbReference type="STRING" id="1120964.GCA_001313265_05064"/>
<sequence>MKKLLFGLLISMGLASCRDINEPIDYTGRELKYTLHQSSEFDYTGILTIREYPNKEIELDIQLIWEGSRNASINFPAHLHFGSYDTPDAPIAVMLNPVNSMSLRSATRIEELSDGSRLDFESFQNFDGHVKVHLASEGPDYKVILVAGNVGSNFNSELGFDPSKIAICDKGY</sequence>
<name>A0A1H5Y6I1_9BACT</name>
<dbReference type="EMBL" id="FNVR01000017">
    <property type="protein sequence ID" value="SEG19126.1"/>
    <property type="molecule type" value="Genomic_DNA"/>
</dbReference>
<accession>A0A1H5Y6I1</accession>
<evidence type="ECO:0008006" key="3">
    <source>
        <dbReference type="Google" id="ProtNLM"/>
    </source>
</evidence>
<keyword evidence="2" id="KW-1185">Reference proteome</keyword>
<dbReference type="RefSeq" id="WP_103925468.1">
    <property type="nucleotide sequence ID" value="NZ_BBFN01000030.1"/>
</dbReference>
<proteinExistence type="predicted"/>